<dbReference type="PANTHER" id="PTHR48079:SF6">
    <property type="entry name" value="NAD(P)-BINDING DOMAIN-CONTAINING PROTEIN-RELATED"/>
    <property type="match status" value="1"/>
</dbReference>
<dbReference type="InterPro" id="IPR036291">
    <property type="entry name" value="NAD(P)-bd_dom_sf"/>
</dbReference>
<proteinExistence type="predicted"/>
<dbReference type="PANTHER" id="PTHR48079">
    <property type="entry name" value="PROTEIN YEEZ"/>
    <property type="match status" value="1"/>
</dbReference>
<dbReference type="Gene3D" id="3.40.50.720">
    <property type="entry name" value="NAD(P)-binding Rossmann-like Domain"/>
    <property type="match status" value="1"/>
</dbReference>
<accession>A0A6M7TC83</accession>
<keyword evidence="2" id="KW-1185">Reference proteome</keyword>
<dbReference type="EMBL" id="QZXA01000006">
    <property type="protein sequence ID" value="RJT32904.1"/>
    <property type="molecule type" value="Genomic_DNA"/>
</dbReference>
<gene>
    <name evidence="1" type="ORF">D3242_16150</name>
</gene>
<dbReference type="InterPro" id="IPR051783">
    <property type="entry name" value="NAD(P)-dependent_oxidoreduct"/>
</dbReference>
<dbReference type="RefSeq" id="WP_019860992.1">
    <property type="nucleotide sequence ID" value="NZ_CP033507.1"/>
</dbReference>
<dbReference type="InterPro" id="IPR016040">
    <property type="entry name" value="NAD(P)-bd_dom"/>
</dbReference>
<dbReference type="Proteomes" id="UP000275530">
    <property type="component" value="Unassembled WGS sequence"/>
</dbReference>
<dbReference type="SUPFAM" id="SSF51735">
    <property type="entry name" value="NAD(P)-binding Rossmann-fold domains"/>
    <property type="match status" value="1"/>
</dbReference>
<protein>
    <submittedName>
        <fullName evidence="1">NAD(P)-dependent oxidoreductase</fullName>
    </submittedName>
</protein>
<organism evidence="1 2">
    <name type="scientific">Mesorhizobium jarvisii</name>
    <dbReference type="NCBI Taxonomy" id="1777867"/>
    <lineage>
        <taxon>Bacteria</taxon>
        <taxon>Pseudomonadati</taxon>
        <taxon>Pseudomonadota</taxon>
        <taxon>Alphaproteobacteria</taxon>
        <taxon>Hyphomicrobiales</taxon>
        <taxon>Phyllobacteriaceae</taxon>
        <taxon>Mesorhizobium</taxon>
    </lineage>
</organism>
<reference evidence="1 2" key="1">
    <citation type="submission" date="2018-09" db="EMBL/GenBank/DDBJ databases">
        <title>Mesorhizobium carmichaelinearum sp. nov. isolated from Carmichaelinea spp. root nodules in New Zealand.</title>
        <authorList>
            <person name="De Meyer S.E."/>
        </authorList>
    </citation>
    <scope>NUCLEOTIDE SEQUENCE [LARGE SCALE GENOMIC DNA]</scope>
    <source>
        <strain evidence="1 2">LMG 28313</strain>
    </source>
</reference>
<sequence>MGHRIFLAGASGAIGQRLIPQLLAAGHQVTGTTRNADKAAILRALGVGPVVVDVFDAEALSRAMLAAKPDIVVHQLTDLPPGLDPSRMGEAVVRNARIRDEGTRNLVAAAVASGVRRMVAQSIAWAYAPGPEPHDEADPLDGGASGNRGISVGGVIALEKAVLNAPFAGVVLRYGQLYGPGTGTDTAAGASPVHVDAAAYAALLALDKGAPGAFNVAEPNPAVSTQKAVDELGWRPDFRLPA</sequence>
<dbReference type="GO" id="GO:0005737">
    <property type="term" value="C:cytoplasm"/>
    <property type="evidence" value="ECO:0007669"/>
    <property type="project" value="TreeGrafter"/>
</dbReference>
<comment type="caution">
    <text evidence="1">The sequence shown here is derived from an EMBL/GenBank/DDBJ whole genome shotgun (WGS) entry which is preliminary data.</text>
</comment>
<evidence type="ECO:0000313" key="2">
    <source>
        <dbReference type="Proteomes" id="UP000275530"/>
    </source>
</evidence>
<dbReference type="Pfam" id="PF13460">
    <property type="entry name" value="NAD_binding_10"/>
    <property type="match status" value="1"/>
</dbReference>
<name>A0A6M7TC83_9HYPH</name>
<dbReference type="GO" id="GO:0004029">
    <property type="term" value="F:aldehyde dehydrogenase (NAD+) activity"/>
    <property type="evidence" value="ECO:0007669"/>
    <property type="project" value="TreeGrafter"/>
</dbReference>
<dbReference type="AlphaFoldDB" id="A0A6M7TC83"/>
<evidence type="ECO:0000313" key="1">
    <source>
        <dbReference type="EMBL" id="RJT32904.1"/>
    </source>
</evidence>